<dbReference type="EMBL" id="AP025628">
    <property type="protein sequence ID" value="BDG59738.1"/>
    <property type="molecule type" value="Genomic_DNA"/>
</dbReference>
<dbReference type="AlphaFoldDB" id="A0AA35CJX2"/>
<dbReference type="KEGG" id="cmic:caldi_08280"/>
<keyword evidence="2" id="KW-1185">Reference proteome</keyword>
<sequence>MFPQAVPEPVRLLLPVVGPPASQAGFYLAGGTAAALQLGHRESVDLDFFSPHAFDPERWQGQLARLGNMQVLDTAPGTLHVLLNQVRLSFFHYDYPLIAPTVDYQGLTLASLHDISLMKIASISHRGARKDFVDLYVISTRVWPLAQALDSLPRKFTGRYSLAHLLRSLQYFEDAEREPMPRLIDPSITWPKIKSYFQDQVRLYVRNLRSQTEWLDR</sequence>
<gene>
    <name evidence="1" type="ORF">caldi_08280</name>
</gene>
<proteinExistence type="predicted"/>
<accession>A0AA35CJX2</accession>
<protein>
    <recommendedName>
        <fullName evidence="3">Nucleotidyl transferase AbiEii toxin, Type IV TA system</fullName>
    </recommendedName>
</protein>
<name>A0AA35CJX2_9FIRM</name>
<organism evidence="1 2">
    <name type="scientific">Caldinitratiruptor microaerophilus</name>
    <dbReference type="NCBI Taxonomy" id="671077"/>
    <lineage>
        <taxon>Bacteria</taxon>
        <taxon>Bacillati</taxon>
        <taxon>Bacillota</taxon>
        <taxon>Clostridia</taxon>
        <taxon>Eubacteriales</taxon>
        <taxon>Symbiobacteriaceae</taxon>
        <taxon>Caldinitratiruptor</taxon>
    </lineage>
</organism>
<evidence type="ECO:0008006" key="3">
    <source>
        <dbReference type="Google" id="ProtNLM"/>
    </source>
</evidence>
<reference evidence="1" key="1">
    <citation type="submission" date="2022-03" db="EMBL/GenBank/DDBJ databases">
        <title>Complete genome sequence of Caldinitratiruptor microaerophilus.</title>
        <authorList>
            <person name="Mukaiyama R."/>
            <person name="Nishiyama T."/>
            <person name="Ueda K."/>
        </authorList>
    </citation>
    <scope>NUCLEOTIDE SEQUENCE</scope>
    <source>
        <strain evidence="1">JCM 16183</strain>
    </source>
</reference>
<dbReference type="InterPro" id="IPR014942">
    <property type="entry name" value="AbiEii"/>
</dbReference>
<dbReference type="Proteomes" id="UP001163687">
    <property type="component" value="Chromosome"/>
</dbReference>
<evidence type="ECO:0000313" key="2">
    <source>
        <dbReference type="Proteomes" id="UP001163687"/>
    </source>
</evidence>
<evidence type="ECO:0000313" key="1">
    <source>
        <dbReference type="EMBL" id="BDG59738.1"/>
    </source>
</evidence>
<dbReference type="Pfam" id="PF08843">
    <property type="entry name" value="AbiEii"/>
    <property type="match status" value="1"/>
</dbReference>